<dbReference type="SUPFAM" id="SSF54897">
    <property type="entry name" value="Protease propeptides/inhibitors"/>
    <property type="match status" value="1"/>
</dbReference>
<dbReference type="GO" id="GO:0042144">
    <property type="term" value="P:vacuole fusion, non-autophagic"/>
    <property type="evidence" value="ECO:0007669"/>
    <property type="project" value="TreeGrafter"/>
</dbReference>
<evidence type="ECO:0000256" key="1">
    <source>
        <dbReference type="ARBA" id="ARBA00038069"/>
    </source>
</evidence>
<comment type="caution">
    <text evidence="4">The sequence shown here is derived from an EMBL/GenBank/DDBJ whole genome shotgun (WGS) entry which is preliminary data.</text>
</comment>
<organism evidence="4 5">
    <name type="scientific">Parascedosporium putredinis</name>
    <dbReference type="NCBI Taxonomy" id="1442378"/>
    <lineage>
        <taxon>Eukaryota</taxon>
        <taxon>Fungi</taxon>
        <taxon>Dikarya</taxon>
        <taxon>Ascomycota</taxon>
        <taxon>Pezizomycotina</taxon>
        <taxon>Sordariomycetes</taxon>
        <taxon>Hypocreomycetidae</taxon>
        <taxon>Microascales</taxon>
        <taxon>Microascaceae</taxon>
        <taxon>Parascedosporium</taxon>
    </lineage>
</organism>
<dbReference type="PANTHER" id="PTHR28288">
    <property type="entry name" value="PROTEASE B INHIBITOR 2"/>
    <property type="match status" value="1"/>
</dbReference>
<dbReference type="EMBL" id="CALLCH030000015">
    <property type="protein sequence ID" value="CAI4216913.1"/>
    <property type="molecule type" value="Genomic_DNA"/>
</dbReference>
<proteinExistence type="inferred from homology"/>
<dbReference type="Pfam" id="PF05922">
    <property type="entry name" value="Inhibitor_I9"/>
    <property type="match status" value="1"/>
</dbReference>
<protein>
    <recommendedName>
        <fullName evidence="3">Inhibitor I9 domain-containing protein</fullName>
    </recommendedName>
</protein>
<evidence type="ECO:0000313" key="4">
    <source>
        <dbReference type="EMBL" id="CAI4216913.1"/>
    </source>
</evidence>
<dbReference type="InterPro" id="IPR052471">
    <property type="entry name" value="PBI_I9"/>
</dbReference>
<evidence type="ECO:0000313" key="5">
    <source>
        <dbReference type="Proteomes" id="UP000838763"/>
    </source>
</evidence>
<sequence length="71" mass="7787">MPTYIVTCKSDATPDQVQAAKDDAVSKGGKIGHEYALIKGFSVSFPEGSVSTLEKHEHVEHVEEDQEVRTQ</sequence>
<keyword evidence="5" id="KW-1185">Reference proteome</keyword>
<dbReference type="FunFam" id="3.30.70.80:FF:000005">
    <property type="entry name" value="Proteinase inhibitor I2B"/>
    <property type="match status" value="1"/>
</dbReference>
<evidence type="ECO:0000259" key="3">
    <source>
        <dbReference type="Pfam" id="PF05922"/>
    </source>
</evidence>
<dbReference type="InterPro" id="IPR010259">
    <property type="entry name" value="S8pro/Inhibitor_I9"/>
</dbReference>
<feature type="compositionally biased region" description="Basic and acidic residues" evidence="2">
    <location>
        <begin position="53"/>
        <end position="71"/>
    </location>
</feature>
<dbReference type="Proteomes" id="UP000838763">
    <property type="component" value="Unassembled WGS sequence"/>
</dbReference>
<feature type="domain" description="Inhibitor I9" evidence="3">
    <location>
        <begin position="3"/>
        <end position="71"/>
    </location>
</feature>
<dbReference type="OrthoDB" id="5518345at2759"/>
<dbReference type="InterPro" id="IPR037045">
    <property type="entry name" value="S8pro/Inhibitor_I9_sf"/>
</dbReference>
<feature type="region of interest" description="Disordered" evidence="2">
    <location>
        <begin position="52"/>
        <end position="71"/>
    </location>
</feature>
<dbReference type="PANTHER" id="PTHR28288:SF2">
    <property type="entry name" value="PROTEASE B INHIBITOR 2"/>
    <property type="match status" value="1"/>
</dbReference>
<name>A0A9P1MDM1_9PEZI</name>
<evidence type="ECO:0000256" key="2">
    <source>
        <dbReference type="SAM" id="MobiDB-lite"/>
    </source>
</evidence>
<gene>
    <name evidence="4" type="ORF">PPNO1_LOCUS6556</name>
</gene>
<accession>A0A9P1MDM1</accession>
<dbReference type="Gene3D" id="3.30.70.80">
    <property type="entry name" value="Peptidase S8 propeptide/proteinase inhibitor I9"/>
    <property type="match status" value="1"/>
</dbReference>
<comment type="similarity">
    <text evidence="1">Belongs to the protease inhibitor I9 family.</text>
</comment>
<dbReference type="GO" id="GO:0004866">
    <property type="term" value="F:endopeptidase inhibitor activity"/>
    <property type="evidence" value="ECO:0007669"/>
    <property type="project" value="UniProtKB-ARBA"/>
</dbReference>
<reference evidence="4" key="1">
    <citation type="submission" date="2022-11" db="EMBL/GenBank/DDBJ databases">
        <authorList>
            <person name="Scott C."/>
            <person name="Bruce N."/>
        </authorList>
    </citation>
    <scope>NUCLEOTIDE SEQUENCE</scope>
</reference>
<dbReference type="AlphaFoldDB" id="A0A9P1MDM1"/>